<feature type="transmembrane region" description="Helical" evidence="1">
    <location>
        <begin position="21"/>
        <end position="42"/>
    </location>
</feature>
<evidence type="ECO:0000256" key="1">
    <source>
        <dbReference type="SAM" id="Phobius"/>
    </source>
</evidence>
<dbReference type="PROSITE" id="PS50883">
    <property type="entry name" value="EAL"/>
    <property type="match status" value="1"/>
</dbReference>
<dbReference type="NCBIfam" id="NF008807">
    <property type="entry name" value="PRK11829.1"/>
    <property type="match status" value="1"/>
</dbReference>
<dbReference type="SUPFAM" id="SSF55073">
    <property type="entry name" value="Nucleotide cyclase"/>
    <property type="match status" value="1"/>
</dbReference>
<dbReference type="CDD" id="cd01948">
    <property type="entry name" value="EAL"/>
    <property type="match status" value="1"/>
</dbReference>
<sequence>MTNSVLRRACLRVSRSLKIKQMATISSVVLVTVCIFIVIQLFHFVQQRRIDYAQQMENVAHTVRHPLSQAVLKADIPQAEFILNSLGPAGILARAEVVLPNGLQALHSEFAVEKPIPRFIARLFELPVQITVPLYSVEPANPKPLAFLVLQADSWRVYQFILSAVSTMVTAYLLLALILSVSISWCINRLMVRPLRNMANALQDLTPQQVVTHQLALPKYHRNDEIGLLIRNYNRNQQALCAMYDEMSRQSTRFALSDLPNKTLFLALLEQHLCAVSSTGVFTVMVVRIETLLETNGLVTDEQRNALLLTLVGKIRRCIDDRTVLAQLSIGDFALLIKRANNPFRALRLARNLMLALNQPVQLQHMQLRPNVSIGIAQREAGFRADELLARSVSAMMSARHQGKNQVLFFDVLQTERAQKRLTQEHDILQGLAEEKFSLWLQPQVDMRSGQLVGAEALLRMRQADGNWSLPGDLIANAEEIGVITALGRWVFEESCRILALWQQRGCELTLSVNLSAIQLREAAMVTHLQALIQRHDIRPGGLVVEITETAQIGEPEQALQLLQELQKTGVAVALDDFGMGYANLNWLNQFKTLPIDKLKMDRSFVAALPFDDTMVRIVAAIAGIVKLDVIAEGVETEEQRERLLACGIHYGQGYLYAEALPVPQFNRRYLSNA</sequence>
<dbReference type="Pfam" id="PF00990">
    <property type="entry name" value="GGDEF"/>
    <property type="match status" value="1"/>
</dbReference>
<dbReference type="InterPro" id="IPR001633">
    <property type="entry name" value="EAL_dom"/>
</dbReference>
<dbReference type="Proteomes" id="UP000018217">
    <property type="component" value="Unassembled WGS sequence"/>
</dbReference>
<dbReference type="GO" id="GO:0016020">
    <property type="term" value="C:membrane"/>
    <property type="evidence" value="ECO:0007669"/>
    <property type="project" value="InterPro"/>
</dbReference>
<feature type="domain" description="EAL" evidence="2">
    <location>
        <begin position="421"/>
        <end position="674"/>
    </location>
</feature>
<dbReference type="SMART" id="SM00267">
    <property type="entry name" value="GGDEF"/>
    <property type="match status" value="1"/>
</dbReference>
<dbReference type="Gene3D" id="3.20.20.450">
    <property type="entry name" value="EAL domain"/>
    <property type="match status" value="1"/>
</dbReference>
<feature type="domain" description="GGDEF" evidence="4">
    <location>
        <begin position="280"/>
        <end position="412"/>
    </location>
</feature>
<dbReference type="InterPro" id="IPR033419">
    <property type="entry name" value="GAPES3"/>
</dbReference>
<dbReference type="InterPro" id="IPR043128">
    <property type="entry name" value="Rev_trsase/Diguanyl_cyclase"/>
</dbReference>
<protein>
    <submittedName>
        <fullName evidence="5">Protein yhjK</fullName>
    </submittedName>
</protein>
<dbReference type="Pfam" id="PF00563">
    <property type="entry name" value="EAL"/>
    <property type="match status" value="1"/>
</dbReference>
<evidence type="ECO:0000259" key="3">
    <source>
        <dbReference type="PROSITE" id="PS50885"/>
    </source>
</evidence>
<dbReference type="STRING" id="1161919.EPIR_3694"/>
<organism evidence="5 6">
    <name type="scientific">Erwinia piriflorinigrans CFBP 5888</name>
    <dbReference type="NCBI Taxonomy" id="1161919"/>
    <lineage>
        <taxon>Bacteria</taxon>
        <taxon>Pseudomonadati</taxon>
        <taxon>Pseudomonadota</taxon>
        <taxon>Gammaproteobacteria</taxon>
        <taxon>Enterobacterales</taxon>
        <taxon>Erwiniaceae</taxon>
        <taxon>Erwinia</taxon>
    </lineage>
</organism>
<dbReference type="SUPFAM" id="SSF141868">
    <property type="entry name" value="EAL domain-like"/>
    <property type="match status" value="1"/>
</dbReference>
<dbReference type="InterPro" id="IPR050706">
    <property type="entry name" value="Cyclic-di-GMP_PDE-like"/>
</dbReference>
<evidence type="ECO:0000313" key="6">
    <source>
        <dbReference type="Proteomes" id="UP000018217"/>
    </source>
</evidence>
<dbReference type="InterPro" id="IPR003660">
    <property type="entry name" value="HAMP_dom"/>
</dbReference>
<name>V5ZD87_9GAMM</name>
<comment type="caution">
    <text evidence="5">The sequence shown here is derived from an EMBL/GenBank/DDBJ whole genome shotgun (WGS) entry which is preliminary data.</text>
</comment>
<proteinExistence type="predicted"/>
<feature type="transmembrane region" description="Helical" evidence="1">
    <location>
        <begin position="157"/>
        <end position="187"/>
    </location>
</feature>
<dbReference type="InterPro" id="IPR035919">
    <property type="entry name" value="EAL_sf"/>
</dbReference>
<dbReference type="PROSITE" id="PS50885">
    <property type="entry name" value="HAMP"/>
    <property type="match status" value="1"/>
</dbReference>
<dbReference type="AlphaFoldDB" id="V5ZD87"/>
<dbReference type="GO" id="GO:0071111">
    <property type="term" value="F:cyclic-guanylate-specific phosphodiesterase activity"/>
    <property type="evidence" value="ECO:0007669"/>
    <property type="project" value="InterPro"/>
</dbReference>
<dbReference type="EMBL" id="CAHS01000023">
    <property type="protein sequence ID" value="CCG89057.1"/>
    <property type="molecule type" value="Genomic_DNA"/>
</dbReference>
<gene>
    <name evidence="5" type="primary">yhjK</name>
    <name evidence="5" type="ORF">EPIR_3694</name>
</gene>
<dbReference type="GO" id="GO:0007165">
    <property type="term" value="P:signal transduction"/>
    <property type="evidence" value="ECO:0007669"/>
    <property type="project" value="InterPro"/>
</dbReference>
<dbReference type="Pfam" id="PF00672">
    <property type="entry name" value="HAMP"/>
    <property type="match status" value="1"/>
</dbReference>
<accession>V5ZD87</accession>
<feature type="domain" description="HAMP" evidence="3">
    <location>
        <begin position="189"/>
        <end position="245"/>
    </location>
</feature>
<keyword evidence="6" id="KW-1185">Reference proteome</keyword>
<dbReference type="PANTHER" id="PTHR33121:SF77">
    <property type="entry name" value="CYCLIC DI-GMP PHOSPHODIESTERASE PDEK-RELATED"/>
    <property type="match status" value="1"/>
</dbReference>
<evidence type="ECO:0000259" key="4">
    <source>
        <dbReference type="PROSITE" id="PS50887"/>
    </source>
</evidence>
<dbReference type="PANTHER" id="PTHR33121">
    <property type="entry name" value="CYCLIC DI-GMP PHOSPHODIESTERASE PDEF"/>
    <property type="match status" value="1"/>
</dbReference>
<keyword evidence="1" id="KW-1133">Transmembrane helix</keyword>
<keyword evidence="1" id="KW-0472">Membrane</keyword>
<evidence type="ECO:0000259" key="2">
    <source>
        <dbReference type="PROSITE" id="PS50883"/>
    </source>
</evidence>
<dbReference type="Gene3D" id="3.30.70.270">
    <property type="match status" value="1"/>
</dbReference>
<dbReference type="InterPro" id="IPR000160">
    <property type="entry name" value="GGDEF_dom"/>
</dbReference>
<dbReference type="InterPro" id="IPR029787">
    <property type="entry name" value="Nucleotide_cyclase"/>
</dbReference>
<keyword evidence="1" id="KW-0812">Transmembrane</keyword>
<evidence type="ECO:0000313" key="5">
    <source>
        <dbReference type="EMBL" id="CCG89057.1"/>
    </source>
</evidence>
<dbReference type="Pfam" id="PF17154">
    <property type="entry name" value="GAPES3"/>
    <property type="match status" value="1"/>
</dbReference>
<dbReference type="SMART" id="SM00052">
    <property type="entry name" value="EAL"/>
    <property type="match status" value="1"/>
</dbReference>
<reference evidence="5 6" key="1">
    <citation type="journal article" date="2013" name="Syst. Appl. Microbiol.">
        <title>Phylogenetic position and virulence apparatus of the pear flower necrosis pathogen Erwinia piriflorinigrans CFBP 5888T as assessed by comparative genomics.</title>
        <authorList>
            <person name="Smits T.H."/>
            <person name="Rezzonico F."/>
            <person name="Lopez M.M."/>
            <person name="Blom J."/>
            <person name="Goesmann A."/>
            <person name="Frey J.E."/>
            <person name="Duffy B."/>
        </authorList>
    </citation>
    <scope>NUCLEOTIDE SEQUENCE [LARGE SCALE GENOMIC DNA]</scope>
    <source>
        <strain evidence="6">CFBP5888</strain>
    </source>
</reference>
<dbReference type="PROSITE" id="PS50887">
    <property type="entry name" value="GGDEF"/>
    <property type="match status" value="1"/>
</dbReference>
<dbReference type="Gene3D" id="6.10.340.10">
    <property type="match status" value="1"/>
</dbReference>